<dbReference type="EMBL" id="CADCUS010000258">
    <property type="protein sequence ID" value="CAA9406170.1"/>
    <property type="molecule type" value="Genomic_DNA"/>
</dbReference>
<proteinExistence type="predicted"/>
<feature type="compositionally biased region" description="Low complexity" evidence="1">
    <location>
        <begin position="11"/>
        <end position="25"/>
    </location>
</feature>
<feature type="compositionally biased region" description="Basic residues" evidence="1">
    <location>
        <begin position="78"/>
        <end position="97"/>
    </location>
</feature>
<feature type="compositionally biased region" description="Basic residues" evidence="1">
    <location>
        <begin position="136"/>
        <end position="150"/>
    </location>
</feature>
<reference evidence="2" key="1">
    <citation type="submission" date="2020-02" db="EMBL/GenBank/DDBJ databases">
        <authorList>
            <person name="Meier V. D."/>
        </authorList>
    </citation>
    <scope>NUCLEOTIDE SEQUENCE</scope>
    <source>
        <strain evidence="2">AVDCRST_MAG66</strain>
    </source>
</reference>
<evidence type="ECO:0000313" key="2">
    <source>
        <dbReference type="EMBL" id="CAA9406170.1"/>
    </source>
</evidence>
<feature type="compositionally biased region" description="Basic and acidic residues" evidence="1">
    <location>
        <begin position="44"/>
        <end position="56"/>
    </location>
</feature>
<feature type="compositionally biased region" description="Basic and acidic residues" evidence="1">
    <location>
        <begin position="119"/>
        <end position="129"/>
    </location>
</feature>
<feature type="compositionally biased region" description="Low complexity" evidence="1">
    <location>
        <begin position="163"/>
        <end position="179"/>
    </location>
</feature>
<feature type="region of interest" description="Disordered" evidence="1">
    <location>
        <begin position="1"/>
        <end position="232"/>
    </location>
</feature>
<feature type="non-terminal residue" evidence="2">
    <location>
        <position position="1"/>
    </location>
</feature>
<feature type="compositionally biased region" description="Basic residues" evidence="1">
    <location>
        <begin position="1"/>
        <end position="10"/>
    </location>
</feature>
<organism evidence="2">
    <name type="scientific">uncultured Pseudonocardia sp</name>
    <dbReference type="NCBI Taxonomy" id="211455"/>
    <lineage>
        <taxon>Bacteria</taxon>
        <taxon>Bacillati</taxon>
        <taxon>Actinomycetota</taxon>
        <taxon>Actinomycetes</taxon>
        <taxon>Pseudonocardiales</taxon>
        <taxon>Pseudonocardiaceae</taxon>
        <taxon>Pseudonocardia</taxon>
        <taxon>environmental samples</taxon>
    </lineage>
</organism>
<feature type="compositionally biased region" description="Low complexity" evidence="1">
    <location>
        <begin position="98"/>
        <end position="118"/>
    </location>
</feature>
<sequence length="232" mass="24473">AHPRRRRRPVRAGVAAPLAGLQRLPGRPRRGRPEGAGGGGRSPSRRDGARRDDAAARRAVGVPAHARGRGHAADPRAHRPGRRVRPGGGARRRRRRLPAQAVRAGGAARPAAGAAAPADPRRDGRRGRGEPAAGVRRPRPRPRHARRPPRRPGDQPHPHRVLAAGAAAGQPEAGAVAGADPRAGVGLRLRDHRQRAGGLHRLPAPQDRGRRRAAADPHGARGRLRPAGDTAL</sequence>
<evidence type="ECO:0000256" key="1">
    <source>
        <dbReference type="SAM" id="MobiDB-lite"/>
    </source>
</evidence>
<protein>
    <submittedName>
        <fullName evidence="2">Mycobacterial persistence response regulator MprA</fullName>
    </submittedName>
</protein>
<accession>A0A6J4P949</accession>
<feature type="non-terminal residue" evidence="2">
    <location>
        <position position="232"/>
    </location>
</feature>
<name>A0A6J4P949_9PSEU</name>
<dbReference type="AlphaFoldDB" id="A0A6J4P949"/>
<gene>
    <name evidence="2" type="ORF">AVDCRST_MAG66-1743</name>
</gene>